<evidence type="ECO:0000256" key="1">
    <source>
        <dbReference type="ARBA" id="ARBA00022722"/>
    </source>
</evidence>
<dbReference type="CDD" id="cd09722">
    <property type="entry name" value="Cas1_I-B"/>
    <property type="match status" value="1"/>
</dbReference>
<keyword evidence="6 9" id="KW-0051">Antiviral defense</keyword>
<comment type="cofactor">
    <cofactor evidence="9">
        <name>Mg(2+)</name>
        <dbReference type="ChEBI" id="CHEBI:18420"/>
    </cofactor>
    <cofactor evidence="9">
        <name>Mn(2+)</name>
        <dbReference type="ChEBI" id="CHEBI:29035"/>
    </cofactor>
</comment>
<sequence length="338" mass="39408">MLTEGANVRKTLYIFSNGQLRRKDNTIYFESEEGEHKYIPVEDTAELMVLGEVDINKRFLEFCAQKEILIHYFNYYGYYSGTFYPGEHYNSGYMILRQAEHYLKAEARLYLAKQFIQGAARNIRQVLKYYLNREKDVAVRLAEVEQLSGRIGGTADISQLMAIEGNIRDQYYRAFDAIHGNPGFAFEGRSKRPPENEMNTLISFGNGIIYSAVLSEIYHTHLDPRIGYLHTTNFRRFTLNLDVAEIFKPIIIDRTIFTLIGKKMVSKKDFKKEAGGLLLKESGRRAFVEELENRLKATINHRDIGSPVSYRRLMRLELYKLEKHLMGETLYEPFVTQW</sequence>
<dbReference type="GO" id="GO:0043571">
    <property type="term" value="P:maintenance of CRISPR repeat elements"/>
    <property type="evidence" value="ECO:0007669"/>
    <property type="project" value="UniProtKB-UniRule"/>
</dbReference>
<dbReference type="PANTHER" id="PTHR43219:SF1">
    <property type="entry name" value="CRISPR-ASSOCIATED ENDONUCLEASE CAS1"/>
    <property type="match status" value="1"/>
</dbReference>
<feature type="binding site" evidence="9">
    <location>
        <position position="230"/>
    </location>
    <ligand>
        <name>Mn(2+)</name>
        <dbReference type="ChEBI" id="CHEBI:29035"/>
    </ligand>
</feature>
<dbReference type="PANTHER" id="PTHR43219">
    <property type="entry name" value="CRISPR-ASSOCIATED ENDONUCLEASE CAS1"/>
    <property type="match status" value="1"/>
</dbReference>
<feature type="binding site" evidence="9">
    <location>
        <position position="164"/>
    </location>
    <ligand>
        <name>Mn(2+)</name>
        <dbReference type="ChEBI" id="CHEBI:29035"/>
    </ligand>
</feature>
<accession>A0A8S0W9R6</accession>
<reference evidence="11" key="1">
    <citation type="submission" date="2014-11" db="EMBL/GenBank/DDBJ databases">
        <authorList>
            <person name="Hornung B.V."/>
        </authorList>
    </citation>
    <scope>NUCLEOTIDE SEQUENCE</scope>
    <source>
        <strain evidence="11">INE</strain>
    </source>
</reference>
<dbReference type="Proteomes" id="UP000836597">
    <property type="component" value="Chromosome"/>
</dbReference>
<dbReference type="AlphaFoldDB" id="A0A8S0W9R6"/>
<comment type="function">
    <text evidence="9">CRISPR (clustered regularly interspaced short palindromic repeat), is an adaptive immune system that provides protection against mobile genetic elements (viruses, transposable elements and conjugative plasmids). CRISPR clusters contain spacers, sequences complementary to antecedent mobile elements, and target invading nucleic acids. CRISPR clusters are transcribed and processed into CRISPR RNA (crRNA). Acts as a dsDNA endonuclease. Involved in the integration of spacer DNA into the CRISPR cassette.</text>
</comment>
<protein>
    <recommendedName>
        <fullName evidence="9">CRISPR-associated endonuclease Cas1</fullName>
        <ecNumber evidence="9">3.1.-.-</ecNumber>
    </recommendedName>
</protein>
<keyword evidence="12" id="KW-1185">Reference proteome</keyword>
<dbReference type="GO" id="GO:0016787">
    <property type="term" value="F:hydrolase activity"/>
    <property type="evidence" value="ECO:0007669"/>
    <property type="project" value="UniProtKB-KW"/>
</dbReference>
<dbReference type="GO" id="GO:0046872">
    <property type="term" value="F:metal ion binding"/>
    <property type="evidence" value="ECO:0007669"/>
    <property type="project" value="UniProtKB-UniRule"/>
</dbReference>
<keyword evidence="5 9" id="KW-0460">Magnesium</keyword>
<keyword evidence="3 9" id="KW-0255">Endonuclease</keyword>
<keyword evidence="1 9" id="KW-0540">Nuclease</keyword>
<comment type="subunit">
    <text evidence="9">Homodimer, forms a heterotetramer with a Cas2 homodimer.</text>
</comment>
<dbReference type="InterPro" id="IPR002729">
    <property type="entry name" value="CRISPR-assoc_Cas1"/>
</dbReference>
<evidence type="ECO:0000256" key="3">
    <source>
        <dbReference type="ARBA" id="ARBA00022759"/>
    </source>
</evidence>
<evidence type="ECO:0000313" key="11">
    <source>
        <dbReference type="EMBL" id="CEJ05700.1"/>
    </source>
</evidence>
<dbReference type="KEGG" id="aacx:DEACI_3642"/>
<dbReference type="GO" id="GO:0003677">
    <property type="term" value="F:DNA binding"/>
    <property type="evidence" value="ECO:0007669"/>
    <property type="project" value="UniProtKB-KW"/>
</dbReference>
<dbReference type="EMBL" id="LR746496">
    <property type="protein sequence ID" value="CAA7602819.1"/>
    <property type="molecule type" value="Genomic_DNA"/>
</dbReference>
<dbReference type="NCBIfam" id="TIGR00287">
    <property type="entry name" value="cas1"/>
    <property type="match status" value="1"/>
</dbReference>
<organism evidence="10">
    <name type="scientific">Acididesulfobacillus acetoxydans</name>
    <dbReference type="NCBI Taxonomy" id="1561005"/>
    <lineage>
        <taxon>Bacteria</taxon>
        <taxon>Bacillati</taxon>
        <taxon>Bacillota</taxon>
        <taxon>Clostridia</taxon>
        <taxon>Eubacteriales</taxon>
        <taxon>Peptococcaceae</taxon>
        <taxon>Acididesulfobacillus</taxon>
    </lineage>
</organism>
<dbReference type="HAMAP" id="MF_01470">
    <property type="entry name" value="Cas1"/>
    <property type="match status" value="1"/>
</dbReference>
<evidence type="ECO:0000256" key="9">
    <source>
        <dbReference type="HAMAP-Rule" id="MF_01470"/>
    </source>
</evidence>
<dbReference type="GO" id="GO:0004520">
    <property type="term" value="F:DNA endonuclease activity"/>
    <property type="evidence" value="ECO:0007669"/>
    <property type="project" value="InterPro"/>
</dbReference>
<evidence type="ECO:0000256" key="5">
    <source>
        <dbReference type="ARBA" id="ARBA00022842"/>
    </source>
</evidence>
<dbReference type="Gene3D" id="1.20.120.920">
    <property type="entry name" value="CRISPR-associated endonuclease Cas1, C-terminal domain"/>
    <property type="match status" value="1"/>
</dbReference>
<evidence type="ECO:0000256" key="2">
    <source>
        <dbReference type="ARBA" id="ARBA00022723"/>
    </source>
</evidence>
<evidence type="ECO:0000256" key="8">
    <source>
        <dbReference type="ARBA" id="ARBA00023211"/>
    </source>
</evidence>
<evidence type="ECO:0000256" key="7">
    <source>
        <dbReference type="ARBA" id="ARBA00023125"/>
    </source>
</evidence>
<gene>
    <name evidence="9" type="primary">cas1</name>
    <name evidence="11" type="ORF">DEACI_0119</name>
    <name evidence="10" type="ORF">DEACI_3642</name>
</gene>
<reference evidence="10" key="2">
    <citation type="submission" date="2020-01" db="EMBL/GenBank/DDBJ databases">
        <authorList>
            <person name="Hornung B."/>
        </authorList>
    </citation>
    <scope>NUCLEOTIDE SEQUENCE</scope>
    <source>
        <strain evidence="10">PacBioINE</strain>
    </source>
</reference>
<evidence type="ECO:0000256" key="6">
    <source>
        <dbReference type="ARBA" id="ARBA00023118"/>
    </source>
</evidence>
<dbReference type="Gene3D" id="3.100.10.20">
    <property type="entry name" value="CRISPR-associated endonuclease Cas1, N-terminal domain"/>
    <property type="match status" value="1"/>
</dbReference>
<dbReference type="InterPro" id="IPR019858">
    <property type="entry name" value="CRISPR-assoc_Cas1_HMARI/TNEAP"/>
</dbReference>
<dbReference type="GO" id="GO:0051607">
    <property type="term" value="P:defense response to virus"/>
    <property type="evidence" value="ECO:0007669"/>
    <property type="project" value="UniProtKB-UniRule"/>
</dbReference>
<dbReference type="EMBL" id="CDGJ01000003">
    <property type="protein sequence ID" value="CEJ05700.1"/>
    <property type="molecule type" value="Genomic_DNA"/>
</dbReference>
<dbReference type="NCBIfam" id="TIGR03641">
    <property type="entry name" value="cas1_HMARI"/>
    <property type="match status" value="1"/>
</dbReference>
<feature type="binding site" evidence="9">
    <location>
        <position position="245"/>
    </location>
    <ligand>
        <name>Mn(2+)</name>
        <dbReference type="ChEBI" id="CHEBI:29035"/>
    </ligand>
</feature>
<evidence type="ECO:0000313" key="10">
    <source>
        <dbReference type="EMBL" id="CAA7602819.1"/>
    </source>
</evidence>
<dbReference type="InterPro" id="IPR042211">
    <property type="entry name" value="CRISPR-assoc_Cas1_N"/>
</dbReference>
<dbReference type="Pfam" id="PF01867">
    <property type="entry name" value="Cas_Cas1"/>
    <property type="match status" value="1"/>
</dbReference>
<keyword evidence="8 9" id="KW-0464">Manganese</keyword>
<dbReference type="Proteomes" id="UP001071230">
    <property type="component" value="Unassembled WGS sequence"/>
</dbReference>
<comment type="similarity">
    <text evidence="9">Belongs to the CRISPR-associated endonuclease Cas1 family.</text>
</comment>
<dbReference type="InterPro" id="IPR042206">
    <property type="entry name" value="CRISPR-assoc_Cas1_C"/>
</dbReference>
<keyword evidence="4 9" id="KW-0378">Hydrolase</keyword>
<name>A0A8S0W9R6_9FIRM</name>
<evidence type="ECO:0000256" key="4">
    <source>
        <dbReference type="ARBA" id="ARBA00022801"/>
    </source>
</evidence>
<keyword evidence="2 9" id="KW-0479">Metal-binding</keyword>
<evidence type="ECO:0000313" key="12">
    <source>
        <dbReference type="Proteomes" id="UP001071230"/>
    </source>
</evidence>
<dbReference type="EC" id="3.1.-.-" evidence="9"/>
<keyword evidence="7 9" id="KW-0238">DNA-binding</keyword>
<proteinExistence type="inferred from homology"/>